<name>A0ABY5XZZ8_9BACT</name>
<evidence type="ECO:0000256" key="12">
    <source>
        <dbReference type="ARBA" id="ARBA00023316"/>
    </source>
</evidence>
<dbReference type="InterPro" id="IPR013815">
    <property type="entry name" value="ATP_grasp_subdomain_1"/>
</dbReference>
<accession>A0ABY5XZZ8</accession>
<comment type="function">
    <text evidence="14">Cell wall formation.</text>
</comment>
<dbReference type="Pfam" id="PF07478">
    <property type="entry name" value="Dala_Dala_lig_C"/>
    <property type="match status" value="1"/>
</dbReference>
<evidence type="ECO:0000256" key="2">
    <source>
        <dbReference type="ARBA" id="ARBA00001946"/>
    </source>
</evidence>
<dbReference type="PROSITE" id="PS00844">
    <property type="entry name" value="DALA_DALA_LIGASE_2"/>
    <property type="match status" value="1"/>
</dbReference>
<keyword evidence="18" id="KW-1185">Reference proteome</keyword>
<comment type="catalytic activity">
    <reaction evidence="13 14">
        <text>2 D-alanine + ATP = D-alanyl-D-alanine + ADP + phosphate + H(+)</text>
        <dbReference type="Rhea" id="RHEA:11224"/>
        <dbReference type="ChEBI" id="CHEBI:15378"/>
        <dbReference type="ChEBI" id="CHEBI:30616"/>
        <dbReference type="ChEBI" id="CHEBI:43474"/>
        <dbReference type="ChEBI" id="CHEBI:57416"/>
        <dbReference type="ChEBI" id="CHEBI:57822"/>
        <dbReference type="ChEBI" id="CHEBI:456216"/>
        <dbReference type="EC" id="6.3.2.4"/>
    </reaction>
</comment>
<evidence type="ECO:0000256" key="5">
    <source>
        <dbReference type="ARBA" id="ARBA00012216"/>
    </source>
</evidence>
<dbReference type="Gene3D" id="3.30.1490.20">
    <property type="entry name" value="ATP-grasp fold, A domain"/>
    <property type="match status" value="1"/>
</dbReference>
<keyword evidence="9 15" id="KW-0067">ATP-binding</keyword>
<evidence type="ECO:0000256" key="8">
    <source>
        <dbReference type="ARBA" id="ARBA00022741"/>
    </source>
</evidence>
<evidence type="ECO:0000256" key="11">
    <source>
        <dbReference type="ARBA" id="ARBA00022984"/>
    </source>
</evidence>
<protein>
    <recommendedName>
        <fullName evidence="5 14">D-alanine--D-alanine ligase</fullName>
        <ecNumber evidence="5 14">6.3.2.4</ecNumber>
    </recommendedName>
    <alternativeName>
        <fullName evidence="14">D-Ala-D-Ala ligase</fullName>
    </alternativeName>
    <alternativeName>
        <fullName evidence="14">D-alanylalanine synthetase</fullName>
    </alternativeName>
</protein>
<keyword evidence="11 14" id="KW-0573">Peptidoglycan synthesis</keyword>
<keyword evidence="7 14" id="KW-0436">Ligase</keyword>
<comment type="subcellular location">
    <subcellularLocation>
        <location evidence="3 14">Cytoplasm</location>
    </subcellularLocation>
</comment>
<dbReference type="RefSeq" id="WP_334314926.1">
    <property type="nucleotide sequence ID" value="NZ_CP065938.1"/>
</dbReference>
<dbReference type="Gene3D" id="3.40.50.20">
    <property type="match status" value="1"/>
</dbReference>
<evidence type="ECO:0000256" key="7">
    <source>
        <dbReference type="ARBA" id="ARBA00022598"/>
    </source>
</evidence>
<evidence type="ECO:0000256" key="10">
    <source>
        <dbReference type="ARBA" id="ARBA00022960"/>
    </source>
</evidence>
<evidence type="ECO:0000256" key="4">
    <source>
        <dbReference type="ARBA" id="ARBA00010871"/>
    </source>
</evidence>
<dbReference type="PANTHER" id="PTHR23132">
    <property type="entry name" value="D-ALANINE--D-ALANINE LIGASE"/>
    <property type="match status" value="1"/>
</dbReference>
<evidence type="ECO:0000256" key="6">
    <source>
        <dbReference type="ARBA" id="ARBA00022490"/>
    </source>
</evidence>
<dbReference type="Proteomes" id="UP001058120">
    <property type="component" value="Chromosome"/>
</dbReference>
<dbReference type="InterPro" id="IPR011761">
    <property type="entry name" value="ATP-grasp"/>
</dbReference>
<dbReference type="PROSITE" id="PS00843">
    <property type="entry name" value="DALA_DALA_LIGASE_1"/>
    <property type="match status" value="1"/>
</dbReference>
<evidence type="ECO:0000256" key="14">
    <source>
        <dbReference type="HAMAP-Rule" id="MF_00047"/>
    </source>
</evidence>
<keyword evidence="6 14" id="KW-0963">Cytoplasm</keyword>
<evidence type="ECO:0000256" key="13">
    <source>
        <dbReference type="ARBA" id="ARBA00047614"/>
    </source>
</evidence>
<dbReference type="SUPFAM" id="SSF52440">
    <property type="entry name" value="PreATP-grasp domain"/>
    <property type="match status" value="1"/>
</dbReference>
<proteinExistence type="inferred from homology"/>
<evidence type="ECO:0000256" key="15">
    <source>
        <dbReference type="PROSITE-ProRule" id="PRU00409"/>
    </source>
</evidence>
<dbReference type="HAMAP" id="MF_00047">
    <property type="entry name" value="Dala_Dala_lig"/>
    <property type="match status" value="1"/>
</dbReference>
<dbReference type="GO" id="GO:0008716">
    <property type="term" value="F:D-alanine-D-alanine ligase activity"/>
    <property type="evidence" value="ECO:0007669"/>
    <property type="project" value="UniProtKB-EC"/>
</dbReference>
<comment type="pathway">
    <text evidence="14">Cell wall biogenesis; peptidoglycan biosynthesis.</text>
</comment>
<keyword evidence="12 14" id="KW-0961">Cell wall biogenesis/degradation</keyword>
<dbReference type="NCBIfam" id="NF002378">
    <property type="entry name" value="PRK01372.1"/>
    <property type="match status" value="1"/>
</dbReference>
<evidence type="ECO:0000313" key="18">
    <source>
        <dbReference type="Proteomes" id="UP001058120"/>
    </source>
</evidence>
<reference evidence="17" key="1">
    <citation type="submission" date="2020-12" db="EMBL/GenBank/DDBJ databases">
        <title>Taurinivorans muris gen. nov., sp. nov., fundamental and realized metabolic niche of a ubiquitous sulfidogenic bacterium in the murine intestine.</title>
        <authorList>
            <person name="Ye H."/>
            <person name="Hanson B.T."/>
            <person name="Loy A."/>
        </authorList>
    </citation>
    <scope>NUCLEOTIDE SEQUENCE</scope>
    <source>
        <strain evidence="17">LT0009</strain>
    </source>
</reference>
<gene>
    <name evidence="14" type="primary">ddl</name>
    <name evidence="17" type="ORF">JBF11_07800</name>
</gene>
<dbReference type="InterPro" id="IPR000291">
    <property type="entry name" value="D-Ala_lig_Van_CS"/>
</dbReference>
<dbReference type="SUPFAM" id="SSF56059">
    <property type="entry name" value="Glutathione synthetase ATP-binding domain-like"/>
    <property type="match status" value="1"/>
</dbReference>
<evidence type="ECO:0000256" key="1">
    <source>
        <dbReference type="ARBA" id="ARBA00001936"/>
    </source>
</evidence>
<evidence type="ECO:0000313" key="17">
    <source>
        <dbReference type="EMBL" id="UWX05350.1"/>
    </source>
</evidence>
<evidence type="ECO:0000259" key="16">
    <source>
        <dbReference type="PROSITE" id="PS50975"/>
    </source>
</evidence>
<dbReference type="EC" id="6.3.2.4" evidence="5 14"/>
<keyword evidence="10 14" id="KW-0133">Cell shape</keyword>
<comment type="cofactor">
    <cofactor evidence="1">
        <name>Mn(2+)</name>
        <dbReference type="ChEBI" id="CHEBI:29035"/>
    </cofactor>
</comment>
<dbReference type="PROSITE" id="PS50975">
    <property type="entry name" value="ATP_GRASP"/>
    <property type="match status" value="1"/>
</dbReference>
<feature type="domain" description="ATP-grasp" evidence="16">
    <location>
        <begin position="100"/>
        <end position="296"/>
    </location>
</feature>
<dbReference type="PIRSF" id="PIRSF039102">
    <property type="entry name" value="Ddl/VanB"/>
    <property type="match status" value="1"/>
</dbReference>
<dbReference type="InterPro" id="IPR005905">
    <property type="entry name" value="D_ala_D_ala"/>
</dbReference>
<dbReference type="InterPro" id="IPR011095">
    <property type="entry name" value="Dala_Dala_lig_C"/>
</dbReference>
<sequence length="306" mass="33233">MDVLLIAGGWSPEREISLLGAKGIEKVLSERGHTVTFFNLSDGFEALIPLAEKAEVAFINLHGSPGEDGLVQALLSRLNCPYQGSNAEGSFLALHKYAAKSLFQAHGLNTVKGMFLPAMPENLEEIEAKLSYPMFVKSNNGGSSIHLYRVTDRQELKNALETMFGIGLEILIEELAEGKEVTCGVLDGKALPPVLIESKAEFFDYTNKYSADGAAEICPAPIGAEATRKIQEMALKAHNALGLSDYSRSDFILTKEGIPYILEVNTLPGMTSASLVPKEAKEIGLSFGELIEKLLKLAKKKKNGYR</sequence>
<dbReference type="InterPro" id="IPR016185">
    <property type="entry name" value="PreATP-grasp_dom_sf"/>
</dbReference>
<dbReference type="PANTHER" id="PTHR23132:SF23">
    <property type="entry name" value="D-ALANINE--D-ALANINE LIGASE B"/>
    <property type="match status" value="1"/>
</dbReference>
<comment type="cofactor">
    <cofactor evidence="2">
        <name>Mg(2+)</name>
        <dbReference type="ChEBI" id="CHEBI:18420"/>
    </cofactor>
</comment>
<keyword evidence="8 15" id="KW-0547">Nucleotide-binding</keyword>
<dbReference type="Gene3D" id="3.30.470.20">
    <property type="entry name" value="ATP-grasp fold, B domain"/>
    <property type="match status" value="1"/>
</dbReference>
<dbReference type="EMBL" id="CP065938">
    <property type="protein sequence ID" value="UWX05350.1"/>
    <property type="molecule type" value="Genomic_DNA"/>
</dbReference>
<evidence type="ECO:0000256" key="3">
    <source>
        <dbReference type="ARBA" id="ARBA00004496"/>
    </source>
</evidence>
<comment type="similarity">
    <text evidence="4 14">Belongs to the D-alanine--D-alanine ligase family.</text>
</comment>
<dbReference type="NCBIfam" id="TIGR01205">
    <property type="entry name" value="D_ala_D_alaTIGR"/>
    <property type="match status" value="1"/>
</dbReference>
<organism evidence="17 18">
    <name type="scientific">Taurinivorans muris</name>
    <dbReference type="NCBI Taxonomy" id="2787751"/>
    <lineage>
        <taxon>Bacteria</taxon>
        <taxon>Pseudomonadati</taxon>
        <taxon>Thermodesulfobacteriota</taxon>
        <taxon>Desulfovibrionia</taxon>
        <taxon>Desulfovibrionales</taxon>
        <taxon>Desulfovibrionaceae</taxon>
        <taxon>Taurinivorans</taxon>
    </lineage>
</organism>
<evidence type="ECO:0000256" key="9">
    <source>
        <dbReference type="ARBA" id="ARBA00022840"/>
    </source>
</evidence>